<reference evidence="2" key="1">
    <citation type="submission" date="2021-02" db="EMBL/GenBank/DDBJ databases">
        <authorList>
            <person name="Nieuwenhuis M."/>
            <person name="Van De Peppel L.J.J."/>
        </authorList>
    </citation>
    <scope>NUCLEOTIDE SEQUENCE</scope>
    <source>
        <strain evidence="2">D49</strain>
    </source>
</reference>
<dbReference type="Proteomes" id="UP000717328">
    <property type="component" value="Unassembled WGS sequence"/>
</dbReference>
<evidence type="ECO:0000313" key="3">
    <source>
        <dbReference type="Proteomes" id="UP000717328"/>
    </source>
</evidence>
<reference evidence="2" key="2">
    <citation type="submission" date="2021-10" db="EMBL/GenBank/DDBJ databases">
        <title>Phylogenomics reveals ancestral predisposition of the termite-cultivated fungus Termitomyces towards a domesticated lifestyle.</title>
        <authorList>
            <person name="Auxier B."/>
            <person name="Grum-Grzhimaylo A."/>
            <person name="Cardenas M.E."/>
            <person name="Lodge J.D."/>
            <person name="Laessoe T."/>
            <person name="Pedersen O."/>
            <person name="Smith M.E."/>
            <person name="Kuyper T.W."/>
            <person name="Franco-Molano E.A."/>
            <person name="Baroni T.J."/>
            <person name="Aanen D.K."/>
        </authorList>
    </citation>
    <scope>NUCLEOTIDE SEQUENCE</scope>
    <source>
        <strain evidence="2">D49</strain>
    </source>
</reference>
<accession>A0A9P7KHW4</accession>
<dbReference type="EMBL" id="JABCKI010000509">
    <property type="protein sequence ID" value="KAG5650234.1"/>
    <property type="molecule type" value="Genomic_DNA"/>
</dbReference>
<protein>
    <recommendedName>
        <fullName evidence="1">DUF6589 domain-containing protein</fullName>
    </recommendedName>
</protein>
<organism evidence="2 3">
    <name type="scientific">Sphagnurus paluster</name>
    <dbReference type="NCBI Taxonomy" id="117069"/>
    <lineage>
        <taxon>Eukaryota</taxon>
        <taxon>Fungi</taxon>
        <taxon>Dikarya</taxon>
        <taxon>Basidiomycota</taxon>
        <taxon>Agaricomycotina</taxon>
        <taxon>Agaricomycetes</taxon>
        <taxon>Agaricomycetidae</taxon>
        <taxon>Agaricales</taxon>
        <taxon>Tricholomatineae</taxon>
        <taxon>Lyophyllaceae</taxon>
        <taxon>Sphagnurus</taxon>
    </lineage>
</organism>
<proteinExistence type="predicted"/>
<feature type="domain" description="DUF6589" evidence="1">
    <location>
        <begin position="1"/>
        <end position="118"/>
    </location>
</feature>
<comment type="caution">
    <text evidence="2">The sequence shown here is derived from an EMBL/GenBank/DDBJ whole genome shotgun (WGS) entry which is preliminary data.</text>
</comment>
<dbReference type="OrthoDB" id="4743193at2759"/>
<dbReference type="AlphaFoldDB" id="A0A9P7KHW4"/>
<dbReference type="InterPro" id="IPR046496">
    <property type="entry name" value="DUF6589"/>
</dbReference>
<name>A0A9P7KHW4_9AGAR</name>
<dbReference type="Pfam" id="PF20231">
    <property type="entry name" value="DUF6589"/>
    <property type="match status" value="1"/>
</dbReference>
<gene>
    <name evidence="2" type="ORF">H0H81_000220</name>
</gene>
<evidence type="ECO:0000313" key="2">
    <source>
        <dbReference type="EMBL" id="KAG5650234.1"/>
    </source>
</evidence>
<sequence length="118" mass="13641">MLDCWQVEAGKSTPSHGSLKDFASSNPSWDKIVELSLHLATTYLDKPDEQDKEFRNNSLILARLIQYLELAHAMKHGDIGHVEATFLHWVFVFKSVGKHKYATYLIKTMNDLRYVYPE</sequence>
<evidence type="ECO:0000259" key="1">
    <source>
        <dbReference type="Pfam" id="PF20231"/>
    </source>
</evidence>
<keyword evidence="3" id="KW-1185">Reference proteome</keyword>